<comment type="caution">
    <text evidence="2">The sequence shown here is derived from an EMBL/GenBank/DDBJ whole genome shotgun (WGS) entry which is preliminary data.</text>
</comment>
<name>A0A537JIQ9_9BACT</name>
<gene>
    <name evidence="2" type="ORF">E6H03_03735</name>
</gene>
<proteinExistence type="predicted"/>
<dbReference type="AlphaFoldDB" id="A0A537JIQ9"/>
<organism evidence="2 3">
    <name type="scientific">Candidatus Segetimicrobium genomatis</name>
    <dbReference type="NCBI Taxonomy" id="2569760"/>
    <lineage>
        <taxon>Bacteria</taxon>
        <taxon>Bacillati</taxon>
        <taxon>Candidatus Sysuimicrobiota</taxon>
        <taxon>Candidatus Sysuimicrobiia</taxon>
        <taxon>Candidatus Sysuimicrobiales</taxon>
        <taxon>Candidatus Segetimicrobiaceae</taxon>
        <taxon>Candidatus Segetimicrobium</taxon>
    </lineage>
</organism>
<dbReference type="SUPFAM" id="SSF54523">
    <property type="entry name" value="Pili subunits"/>
    <property type="match status" value="1"/>
</dbReference>
<protein>
    <submittedName>
        <fullName evidence="2">Prepilin-type N-terminal cleavage/methylation domain-containing protein</fullName>
    </submittedName>
</protein>
<reference evidence="2 3" key="1">
    <citation type="journal article" date="2019" name="Nat. Microbiol.">
        <title>Mediterranean grassland soil C-N compound turnover is dependent on rainfall and depth, and is mediated by genomically divergent microorganisms.</title>
        <authorList>
            <person name="Diamond S."/>
            <person name="Andeer P.F."/>
            <person name="Li Z."/>
            <person name="Crits-Christoph A."/>
            <person name="Burstein D."/>
            <person name="Anantharaman K."/>
            <person name="Lane K.R."/>
            <person name="Thomas B.C."/>
            <person name="Pan C."/>
            <person name="Northen T.R."/>
            <person name="Banfield J.F."/>
        </authorList>
    </citation>
    <scope>NUCLEOTIDE SEQUENCE [LARGE SCALE GENOMIC DNA]</scope>
    <source>
        <strain evidence="2">NP_6</strain>
    </source>
</reference>
<dbReference type="InterPro" id="IPR012902">
    <property type="entry name" value="N_methyl_site"/>
</dbReference>
<dbReference type="InterPro" id="IPR045584">
    <property type="entry name" value="Pilin-like"/>
</dbReference>
<keyword evidence="1" id="KW-0472">Membrane</keyword>
<keyword evidence="1" id="KW-1133">Transmembrane helix</keyword>
<feature type="transmembrane region" description="Helical" evidence="1">
    <location>
        <begin position="12"/>
        <end position="32"/>
    </location>
</feature>
<evidence type="ECO:0000256" key="1">
    <source>
        <dbReference type="SAM" id="Phobius"/>
    </source>
</evidence>
<sequence>MPRSREGGFSILEMVIVLAIVSVLVTLSYTNWRGYTAQQRLRFGAIQMASNLREAEERAKSERSQYTVTLTGSSGSYVIARSTGGFHENASLPTGVTPQASDTVTFTAFGVPDAAHTITLQSIAGTRTASVNSAGAITYQGP</sequence>
<dbReference type="EMBL" id="VBAN01000111">
    <property type="protein sequence ID" value="TMI83418.1"/>
    <property type="molecule type" value="Genomic_DNA"/>
</dbReference>
<dbReference type="NCBIfam" id="TIGR02532">
    <property type="entry name" value="IV_pilin_GFxxxE"/>
    <property type="match status" value="1"/>
</dbReference>
<dbReference type="Proteomes" id="UP000318093">
    <property type="component" value="Unassembled WGS sequence"/>
</dbReference>
<keyword evidence="1" id="KW-0812">Transmembrane</keyword>
<dbReference type="Gene3D" id="3.30.700.10">
    <property type="entry name" value="Glycoprotein, Type 4 Pilin"/>
    <property type="match status" value="1"/>
</dbReference>
<evidence type="ECO:0000313" key="2">
    <source>
        <dbReference type="EMBL" id="TMI83418.1"/>
    </source>
</evidence>
<accession>A0A537JIQ9</accession>
<evidence type="ECO:0000313" key="3">
    <source>
        <dbReference type="Proteomes" id="UP000318093"/>
    </source>
</evidence>
<dbReference type="Pfam" id="PF07963">
    <property type="entry name" value="N_methyl"/>
    <property type="match status" value="1"/>
</dbReference>